<dbReference type="InterPro" id="IPR001805">
    <property type="entry name" value="Adenokinase"/>
</dbReference>
<dbReference type="PANTHER" id="PTHR45769:SF3">
    <property type="entry name" value="ADENOSINE KINASE"/>
    <property type="match status" value="1"/>
</dbReference>
<dbReference type="AlphaFoldDB" id="A0A8S1R919"/>
<dbReference type="GO" id="GO:0005829">
    <property type="term" value="C:cytosol"/>
    <property type="evidence" value="ECO:0007669"/>
    <property type="project" value="TreeGrafter"/>
</dbReference>
<evidence type="ECO:0000256" key="6">
    <source>
        <dbReference type="PIRSR" id="PIRSR601805-1"/>
    </source>
</evidence>
<reference evidence="9" key="1">
    <citation type="submission" date="2021-01" db="EMBL/GenBank/DDBJ databases">
        <authorList>
            <consortium name="Genoscope - CEA"/>
            <person name="William W."/>
        </authorList>
    </citation>
    <scope>NUCLEOTIDE SEQUENCE</scope>
</reference>
<comment type="pathway">
    <text evidence="7">Purine metabolism; AMP biosynthesis via salvage pathway; AMP from adenosine: step 1/1.</text>
</comment>
<dbReference type="InterPro" id="IPR011611">
    <property type="entry name" value="PfkB_dom"/>
</dbReference>
<comment type="function">
    <text evidence="7">ATP dependent phosphorylation of adenosine and other related nucleoside analogs to monophosphate derivatives.</text>
</comment>
<dbReference type="GO" id="GO:0004001">
    <property type="term" value="F:adenosine kinase activity"/>
    <property type="evidence" value="ECO:0007669"/>
    <property type="project" value="UniProtKB-UniRule"/>
</dbReference>
<evidence type="ECO:0000313" key="10">
    <source>
        <dbReference type="Proteomes" id="UP000692954"/>
    </source>
</evidence>
<keyword evidence="2 7" id="KW-0808">Transferase</keyword>
<keyword evidence="7" id="KW-0460">Magnesium</keyword>
<dbReference type="Pfam" id="PF00294">
    <property type="entry name" value="PfkB"/>
    <property type="match status" value="1"/>
</dbReference>
<evidence type="ECO:0000256" key="2">
    <source>
        <dbReference type="ARBA" id="ARBA00022679"/>
    </source>
</evidence>
<dbReference type="GO" id="GO:0005634">
    <property type="term" value="C:nucleus"/>
    <property type="evidence" value="ECO:0007669"/>
    <property type="project" value="TreeGrafter"/>
</dbReference>
<evidence type="ECO:0000256" key="1">
    <source>
        <dbReference type="ARBA" id="ARBA00010688"/>
    </source>
</evidence>
<keyword evidence="5 7" id="KW-0067">ATP-binding</keyword>
<evidence type="ECO:0000313" key="9">
    <source>
        <dbReference type="EMBL" id="CAD8123874.1"/>
    </source>
</evidence>
<keyword evidence="3 7" id="KW-0547">Nucleotide-binding</keyword>
<dbReference type="EMBL" id="CAJJDN010000147">
    <property type="protein sequence ID" value="CAD8123874.1"/>
    <property type="molecule type" value="Genomic_DNA"/>
</dbReference>
<comment type="similarity">
    <text evidence="1 7">Belongs to the carbohydrate kinase PfkB family.</text>
</comment>
<dbReference type="GO" id="GO:0044209">
    <property type="term" value="P:AMP salvage"/>
    <property type="evidence" value="ECO:0007669"/>
    <property type="project" value="UniProtKB-UniRule"/>
</dbReference>
<keyword evidence="10" id="KW-1185">Reference proteome</keyword>
<keyword evidence="4 7" id="KW-0418">Kinase</keyword>
<dbReference type="PANTHER" id="PTHR45769">
    <property type="entry name" value="ADENOSINE KINASE"/>
    <property type="match status" value="1"/>
</dbReference>
<protein>
    <recommendedName>
        <fullName evidence="7">Adenosine kinase</fullName>
        <shortName evidence="7">AK</shortName>
        <ecNumber evidence="7">2.7.1.20</ecNumber>
    </recommendedName>
    <alternativeName>
        <fullName evidence="7">Adenosine 5'-phosphotransferase</fullName>
    </alternativeName>
</protein>
<dbReference type="OrthoDB" id="432447at2759"/>
<evidence type="ECO:0000256" key="4">
    <source>
        <dbReference type="ARBA" id="ARBA00022777"/>
    </source>
</evidence>
<comment type="cofactor">
    <cofactor evidence="7">
        <name>Mg(2+)</name>
        <dbReference type="ChEBI" id="CHEBI:18420"/>
    </cofactor>
</comment>
<evidence type="ECO:0000256" key="7">
    <source>
        <dbReference type="RuleBase" id="RU368116"/>
    </source>
</evidence>
<gene>
    <name evidence="9" type="ORF">PSON_ATCC_30995.1.T1470150</name>
</gene>
<evidence type="ECO:0000256" key="5">
    <source>
        <dbReference type="ARBA" id="ARBA00022840"/>
    </source>
</evidence>
<dbReference type="GO" id="GO:0006144">
    <property type="term" value="P:purine nucleobase metabolic process"/>
    <property type="evidence" value="ECO:0007669"/>
    <property type="project" value="TreeGrafter"/>
</dbReference>
<keyword evidence="7" id="KW-0660">Purine salvage</keyword>
<comment type="catalytic activity">
    <reaction evidence="7">
        <text>adenosine + ATP = AMP + ADP + H(+)</text>
        <dbReference type="Rhea" id="RHEA:20824"/>
        <dbReference type="ChEBI" id="CHEBI:15378"/>
        <dbReference type="ChEBI" id="CHEBI:16335"/>
        <dbReference type="ChEBI" id="CHEBI:30616"/>
        <dbReference type="ChEBI" id="CHEBI:456215"/>
        <dbReference type="ChEBI" id="CHEBI:456216"/>
        <dbReference type="EC" id="2.7.1.20"/>
    </reaction>
</comment>
<name>A0A8S1R919_9CILI</name>
<dbReference type="EC" id="2.7.1.20" evidence="7"/>
<evidence type="ECO:0000256" key="3">
    <source>
        <dbReference type="ARBA" id="ARBA00022741"/>
    </source>
</evidence>
<feature type="active site" description="Proton acceptor" evidence="6">
    <location>
        <position position="183"/>
    </location>
</feature>
<dbReference type="GO" id="GO:0005524">
    <property type="term" value="F:ATP binding"/>
    <property type="evidence" value="ECO:0007669"/>
    <property type="project" value="UniProtKB-UniRule"/>
</dbReference>
<feature type="domain" description="Carbohydrate kinase PfkB" evidence="8">
    <location>
        <begin position="165"/>
        <end position="222"/>
    </location>
</feature>
<sequence length="230" mass="27224">MQNKIKKIIVKDGVTALFDEQQYPTGKCAVLLCNKDRFHTKLNQIFCFFNRSICTFNFIQELNQQNMFLKLHKKVKQTLAFLCLLQMQLMIDLNKFYPFYLMLIIYLEMNKKQENLEKHRLQRWFRINNEKDSSIQQNWCQRQSCCLHIRSQTYFNSFKNDFLNVNVETVDSSKIEDTNSAGDSYCLRFIAQLLNGPDLIKCVKDGNYSAAQTIQHEGSTIPNYQSDFKF</sequence>
<dbReference type="GO" id="GO:0006166">
    <property type="term" value="P:purine ribonucleoside salvage"/>
    <property type="evidence" value="ECO:0007669"/>
    <property type="project" value="UniProtKB-KW"/>
</dbReference>
<organism evidence="9 10">
    <name type="scientific">Paramecium sonneborni</name>
    <dbReference type="NCBI Taxonomy" id="65129"/>
    <lineage>
        <taxon>Eukaryota</taxon>
        <taxon>Sar</taxon>
        <taxon>Alveolata</taxon>
        <taxon>Ciliophora</taxon>
        <taxon>Intramacronucleata</taxon>
        <taxon>Oligohymenophorea</taxon>
        <taxon>Peniculida</taxon>
        <taxon>Parameciidae</taxon>
        <taxon>Paramecium</taxon>
    </lineage>
</organism>
<dbReference type="Proteomes" id="UP000692954">
    <property type="component" value="Unassembled WGS sequence"/>
</dbReference>
<proteinExistence type="inferred from homology"/>
<accession>A0A8S1R919</accession>
<comment type="caution">
    <text evidence="9">The sequence shown here is derived from an EMBL/GenBank/DDBJ whole genome shotgun (WGS) entry which is preliminary data.</text>
</comment>
<evidence type="ECO:0000259" key="8">
    <source>
        <dbReference type="Pfam" id="PF00294"/>
    </source>
</evidence>